<evidence type="ECO:0000256" key="9">
    <source>
        <dbReference type="ARBA" id="ARBA00023004"/>
    </source>
</evidence>
<dbReference type="InterPro" id="IPR013785">
    <property type="entry name" value="Aldolase_TIM"/>
</dbReference>
<keyword evidence="14" id="KW-1185">Reference proteome</keyword>
<evidence type="ECO:0000256" key="10">
    <source>
        <dbReference type="ARBA" id="ARBA00023014"/>
    </source>
</evidence>
<comment type="cofactor">
    <cofactor evidence="1">
        <name>[4Fe-4S] cluster</name>
        <dbReference type="ChEBI" id="CHEBI:49883"/>
    </cofactor>
</comment>
<dbReference type="InterPro" id="IPR034457">
    <property type="entry name" value="Organic_radical-activating"/>
</dbReference>
<name>A0ABS2DSX6_9BURK</name>
<comment type="catalytic activity">
    <reaction evidence="11">
        <text>glycyl-[protein] + reduced [flavodoxin] + S-adenosyl-L-methionine = glycin-2-yl radical-[protein] + semiquinone [flavodoxin] + 5'-deoxyadenosine + L-methionine + H(+)</text>
        <dbReference type="Rhea" id="RHEA:61976"/>
        <dbReference type="Rhea" id="RHEA-COMP:10622"/>
        <dbReference type="Rhea" id="RHEA-COMP:14480"/>
        <dbReference type="Rhea" id="RHEA-COMP:15993"/>
        <dbReference type="Rhea" id="RHEA-COMP:15994"/>
        <dbReference type="ChEBI" id="CHEBI:15378"/>
        <dbReference type="ChEBI" id="CHEBI:17319"/>
        <dbReference type="ChEBI" id="CHEBI:29947"/>
        <dbReference type="ChEBI" id="CHEBI:32722"/>
        <dbReference type="ChEBI" id="CHEBI:57618"/>
        <dbReference type="ChEBI" id="CHEBI:57844"/>
        <dbReference type="ChEBI" id="CHEBI:59789"/>
        <dbReference type="ChEBI" id="CHEBI:140311"/>
    </reaction>
</comment>
<protein>
    <recommendedName>
        <fullName evidence="4 12">Anaerobic ribonucleoside-triphosphate reductase-activating protein</fullName>
        <ecNumber evidence="12">1.97.1.-</ecNumber>
    </recommendedName>
</protein>
<organism evidence="13 14">
    <name type="scientific">Sutterella massiliensis</name>
    <dbReference type="NCBI Taxonomy" id="1816689"/>
    <lineage>
        <taxon>Bacteria</taxon>
        <taxon>Pseudomonadati</taxon>
        <taxon>Pseudomonadota</taxon>
        <taxon>Betaproteobacteria</taxon>
        <taxon>Burkholderiales</taxon>
        <taxon>Sutterellaceae</taxon>
        <taxon>Sutterella</taxon>
    </lineage>
</organism>
<evidence type="ECO:0000256" key="1">
    <source>
        <dbReference type="ARBA" id="ARBA00001966"/>
    </source>
</evidence>
<evidence type="ECO:0000256" key="8">
    <source>
        <dbReference type="ARBA" id="ARBA00023002"/>
    </source>
</evidence>
<dbReference type="PROSITE" id="PS01087">
    <property type="entry name" value="RADICAL_ACTIVATING"/>
    <property type="match status" value="1"/>
</dbReference>
<keyword evidence="6" id="KW-0949">S-adenosyl-L-methionine</keyword>
<comment type="similarity">
    <text evidence="3 12">Belongs to the organic radical-activating enzymes family.</text>
</comment>
<evidence type="ECO:0000256" key="2">
    <source>
        <dbReference type="ARBA" id="ARBA00003852"/>
    </source>
</evidence>
<comment type="caution">
    <text evidence="13">The sequence shown here is derived from an EMBL/GenBank/DDBJ whole genome shotgun (WGS) entry which is preliminary data.</text>
</comment>
<dbReference type="Gene3D" id="3.20.20.70">
    <property type="entry name" value="Aldolase class I"/>
    <property type="match status" value="1"/>
</dbReference>
<dbReference type="Pfam" id="PF13353">
    <property type="entry name" value="Fer4_12"/>
    <property type="match status" value="1"/>
</dbReference>
<evidence type="ECO:0000313" key="13">
    <source>
        <dbReference type="EMBL" id="MBM6704445.1"/>
    </source>
</evidence>
<dbReference type="PANTHER" id="PTHR30352">
    <property type="entry name" value="PYRUVATE FORMATE-LYASE-ACTIVATING ENZYME"/>
    <property type="match status" value="1"/>
</dbReference>
<gene>
    <name evidence="13" type="primary">nrdG</name>
    <name evidence="13" type="ORF">H6A60_08125</name>
</gene>
<evidence type="ECO:0000256" key="6">
    <source>
        <dbReference type="ARBA" id="ARBA00022691"/>
    </source>
</evidence>
<dbReference type="InterPro" id="IPR012837">
    <property type="entry name" value="NrdG"/>
</dbReference>
<dbReference type="SUPFAM" id="SSF102114">
    <property type="entry name" value="Radical SAM enzymes"/>
    <property type="match status" value="1"/>
</dbReference>
<evidence type="ECO:0000256" key="7">
    <source>
        <dbReference type="ARBA" id="ARBA00022723"/>
    </source>
</evidence>
<dbReference type="NCBIfam" id="TIGR02491">
    <property type="entry name" value="NrdG"/>
    <property type="match status" value="1"/>
</dbReference>
<dbReference type="InterPro" id="IPR058240">
    <property type="entry name" value="rSAM_sf"/>
</dbReference>
<keyword evidence="9" id="KW-0408">Iron</keyword>
<keyword evidence="7" id="KW-0479">Metal-binding</keyword>
<comment type="function">
    <text evidence="2 12">Activation of anaerobic ribonucleoside-triphosphate reductase under anaerobic conditions by generation of an organic free radical, using S-adenosylmethionine and reduced flavodoxin as cosubstrates to produce 5'-deoxy-adenosine.</text>
</comment>
<keyword evidence="5" id="KW-0004">4Fe-4S</keyword>
<keyword evidence="8 12" id="KW-0560">Oxidoreductase</keyword>
<dbReference type="Proteomes" id="UP000715095">
    <property type="component" value="Unassembled WGS sequence"/>
</dbReference>
<reference evidence="13 14" key="1">
    <citation type="journal article" date="2021" name="Sci. Rep.">
        <title>The distribution of antibiotic resistance genes in chicken gut microbiota commensals.</title>
        <authorList>
            <person name="Juricova H."/>
            <person name="Matiasovicova J."/>
            <person name="Kubasova T."/>
            <person name="Cejkova D."/>
            <person name="Rychlik I."/>
        </authorList>
    </citation>
    <scope>NUCLEOTIDE SEQUENCE [LARGE SCALE GENOMIC DNA]</scope>
    <source>
        <strain evidence="13 14">An829</strain>
    </source>
</reference>
<evidence type="ECO:0000313" key="14">
    <source>
        <dbReference type="Proteomes" id="UP000715095"/>
    </source>
</evidence>
<dbReference type="SFLD" id="SFLDS00029">
    <property type="entry name" value="Radical_SAM"/>
    <property type="match status" value="1"/>
</dbReference>
<evidence type="ECO:0000256" key="4">
    <source>
        <dbReference type="ARBA" id="ARBA00014281"/>
    </source>
</evidence>
<accession>A0ABS2DSX6</accession>
<sequence length="172" mass="19119">MNYIGLSKYDTANGPGVRVSLFVSGCTVHCRGCFNEESWDFKAGKPFTDETTEEILKALDSKWVSGFSLLGGDPFEPEHEETLVKLLTTIRGRFPEKSVWAWTGRTFEKIASSPLLPLIDMLVDGPFIEKHKMTKQGAWRGSDNQRIIPLVCGKVDDSDAGRAAAERAQVEH</sequence>
<dbReference type="InterPro" id="IPR007197">
    <property type="entry name" value="rSAM"/>
</dbReference>
<evidence type="ECO:0000256" key="3">
    <source>
        <dbReference type="ARBA" id="ARBA00009777"/>
    </source>
</evidence>
<evidence type="ECO:0000256" key="12">
    <source>
        <dbReference type="PIRNR" id="PIRNR000368"/>
    </source>
</evidence>
<dbReference type="EC" id="1.97.1.-" evidence="12"/>
<dbReference type="RefSeq" id="WP_205103276.1">
    <property type="nucleotide sequence ID" value="NZ_JACJJC010000012.1"/>
</dbReference>
<evidence type="ECO:0000256" key="5">
    <source>
        <dbReference type="ARBA" id="ARBA00022485"/>
    </source>
</evidence>
<dbReference type="SFLD" id="SFLDG01063">
    <property type="entry name" value="activating_enzymes__group_1"/>
    <property type="match status" value="1"/>
</dbReference>
<dbReference type="SFLD" id="SFLDF00299">
    <property type="entry name" value="anaerobic_ribonucleoside-triph"/>
    <property type="match status" value="1"/>
</dbReference>
<keyword evidence="10" id="KW-0411">Iron-sulfur</keyword>
<dbReference type="PANTHER" id="PTHR30352:SF2">
    <property type="entry name" value="ANAEROBIC RIBONUCLEOSIDE-TRIPHOSPHATE REDUCTASE-ACTIVATING PROTEIN"/>
    <property type="match status" value="1"/>
</dbReference>
<proteinExistence type="inferred from homology"/>
<dbReference type="PIRSF" id="PIRSF000368">
    <property type="entry name" value="NrdG"/>
    <property type="match status" value="1"/>
</dbReference>
<dbReference type="SFLD" id="SFLDG01066">
    <property type="entry name" value="organic_radical-activating_enz"/>
    <property type="match status" value="1"/>
</dbReference>
<dbReference type="InterPro" id="IPR001989">
    <property type="entry name" value="Radical_activat_CS"/>
</dbReference>
<evidence type="ECO:0000256" key="11">
    <source>
        <dbReference type="ARBA" id="ARBA00047365"/>
    </source>
</evidence>
<dbReference type="EMBL" id="JACJJC010000012">
    <property type="protein sequence ID" value="MBM6704445.1"/>
    <property type="molecule type" value="Genomic_DNA"/>
</dbReference>